<name>A0A4C1WPM3_EUMVA</name>
<accession>A0A4C1WPM3</accession>
<dbReference type="AlphaFoldDB" id="A0A4C1WPM3"/>
<organism evidence="2 3">
    <name type="scientific">Eumeta variegata</name>
    <name type="common">Bagworm moth</name>
    <name type="synonym">Eumeta japonica</name>
    <dbReference type="NCBI Taxonomy" id="151549"/>
    <lineage>
        <taxon>Eukaryota</taxon>
        <taxon>Metazoa</taxon>
        <taxon>Ecdysozoa</taxon>
        <taxon>Arthropoda</taxon>
        <taxon>Hexapoda</taxon>
        <taxon>Insecta</taxon>
        <taxon>Pterygota</taxon>
        <taxon>Neoptera</taxon>
        <taxon>Endopterygota</taxon>
        <taxon>Lepidoptera</taxon>
        <taxon>Glossata</taxon>
        <taxon>Ditrysia</taxon>
        <taxon>Tineoidea</taxon>
        <taxon>Psychidae</taxon>
        <taxon>Oiketicinae</taxon>
        <taxon>Eumeta</taxon>
    </lineage>
</organism>
<gene>
    <name evidence="2" type="ORF">EVAR_97546_1</name>
</gene>
<sequence>MHNRNPKGVTSALHASWGGVGHQNSNSKMQQQKLLLHVTFIFYESVHCSRAIPAIRGRGIRRPSGEVKPWREYLNHDVRMHSMMRRVSAADGETIQYSQNN</sequence>
<feature type="region of interest" description="Disordered" evidence="1">
    <location>
        <begin position="1"/>
        <end position="26"/>
    </location>
</feature>
<dbReference type="Proteomes" id="UP000299102">
    <property type="component" value="Unassembled WGS sequence"/>
</dbReference>
<evidence type="ECO:0000313" key="2">
    <source>
        <dbReference type="EMBL" id="GBP52075.1"/>
    </source>
</evidence>
<protein>
    <submittedName>
        <fullName evidence="2">Uncharacterized protein</fullName>
    </submittedName>
</protein>
<evidence type="ECO:0000313" key="3">
    <source>
        <dbReference type="Proteomes" id="UP000299102"/>
    </source>
</evidence>
<keyword evidence="3" id="KW-1185">Reference proteome</keyword>
<proteinExistence type="predicted"/>
<comment type="caution">
    <text evidence="2">The sequence shown here is derived from an EMBL/GenBank/DDBJ whole genome shotgun (WGS) entry which is preliminary data.</text>
</comment>
<dbReference type="EMBL" id="BGZK01000594">
    <property type="protein sequence ID" value="GBP52075.1"/>
    <property type="molecule type" value="Genomic_DNA"/>
</dbReference>
<reference evidence="2 3" key="1">
    <citation type="journal article" date="2019" name="Commun. Biol.">
        <title>The bagworm genome reveals a unique fibroin gene that provides high tensile strength.</title>
        <authorList>
            <person name="Kono N."/>
            <person name="Nakamura H."/>
            <person name="Ohtoshi R."/>
            <person name="Tomita M."/>
            <person name="Numata K."/>
            <person name="Arakawa K."/>
        </authorList>
    </citation>
    <scope>NUCLEOTIDE SEQUENCE [LARGE SCALE GENOMIC DNA]</scope>
</reference>
<evidence type="ECO:0000256" key="1">
    <source>
        <dbReference type="SAM" id="MobiDB-lite"/>
    </source>
</evidence>